<protein>
    <submittedName>
        <fullName evidence="3">Phage tail protein</fullName>
    </submittedName>
</protein>
<dbReference type="Gene3D" id="3.90.1340.10">
    <property type="entry name" value="Phage tail collar domain"/>
    <property type="match status" value="1"/>
</dbReference>
<dbReference type="Pfam" id="PF07484">
    <property type="entry name" value="Collar"/>
    <property type="match status" value="1"/>
</dbReference>
<feature type="signal peptide" evidence="1">
    <location>
        <begin position="1"/>
        <end position="25"/>
    </location>
</feature>
<comment type="caution">
    <text evidence="3">The sequence shown here is derived from an EMBL/GenBank/DDBJ whole genome shotgun (WGS) entry which is preliminary data.</text>
</comment>
<dbReference type="Proteomes" id="UP001497602">
    <property type="component" value="Unassembled WGS sequence"/>
</dbReference>
<sequence>MNSTKKIIGLLFVAVFFLNTTHTNAQEPMLGEIKIFAGNFPPRGWAFCDGQLLPIASNSALFSILGTMYGGDGRTTFALPDLRGRVAIGPRSGPGLPDYRQAQKGGAPTTVLTQNNLPSHTHIINASNAYSVVAIPALADAADVAAPAMNSVLATGEDSAGGEIKNYNSTDPADTHLAPFRAPLGGTISAYNTGSNTSFSNMQPYLPINYIIALQGIFPSRQ</sequence>
<accession>A0ABM9PHR0</accession>
<organism evidence="3 4">
    <name type="scientific">Tenacibaculum vairaonense</name>
    <dbReference type="NCBI Taxonomy" id="3137860"/>
    <lineage>
        <taxon>Bacteria</taxon>
        <taxon>Pseudomonadati</taxon>
        <taxon>Bacteroidota</taxon>
        <taxon>Flavobacteriia</taxon>
        <taxon>Flavobacteriales</taxon>
        <taxon>Flavobacteriaceae</taxon>
        <taxon>Tenacibaculum</taxon>
    </lineage>
</organism>
<dbReference type="RefSeq" id="WP_348705820.1">
    <property type="nucleotide sequence ID" value="NZ_CAXIYA010000036.1"/>
</dbReference>
<evidence type="ECO:0000256" key="1">
    <source>
        <dbReference type="SAM" id="SignalP"/>
    </source>
</evidence>
<proteinExistence type="predicted"/>
<feature type="chain" id="PRO_5045586990" evidence="1">
    <location>
        <begin position="26"/>
        <end position="222"/>
    </location>
</feature>
<dbReference type="InterPro" id="IPR037053">
    <property type="entry name" value="Phage_tail_collar_dom_sf"/>
</dbReference>
<evidence type="ECO:0000313" key="4">
    <source>
        <dbReference type="Proteomes" id="UP001497602"/>
    </source>
</evidence>
<evidence type="ECO:0000313" key="3">
    <source>
        <dbReference type="EMBL" id="CAL2105140.1"/>
    </source>
</evidence>
<name>A0ABM9PHR0_9FLAO</name>
<keyword evidence="1" id="KW-0732">Signal</keyword>
<evidence type="ECO:0000259" key="2">
    <source>
        <dbReference type="Pfam" id="PF07484"/>
    </source>
</evidence>
<keyword evidence="4" id="KW-1185">Reference proteome</keyword>
<gene>
    <name evidence="3" type="ORF">T190115A13A_130015</name>
</gene>
<dbReference type="InterPro" id="IPR011083">
    <property type="entry name" value="Phage_tail_collar_dom"/>
</dbReference>
<reference evidence="3 4" key="1">
    <citation type="submission" date="2024-05" db="EMBL/GenBank/DDBJ databases">
        <authorList>
            <person name="Duchaud E."/>
        </authorList>
    </citation>
    <scope>NUCLEOTIDE SEQUENCE [LARGE SCALE GENOMIC DNA]</scope>
    <source>
        <strain evidence="3">Ena-SAMPLE-TAB-13-05-2024-13:56:06:370-140305</strain>
    </source>
</reference>
<feature type="domain" description="Phage tail collar" evidence="2">
    <location>
        <begin position="31"/>
        <end position="86"/>
    </location>
</feature>
<dbReference type="EMBL" id="CAXJRC010000004">
    <property type="protein sequence ID" value="CAL2105140.1"/>
    <property type="molecule type" value="Genomic_DNA"/>
</dbReference>
<dbReference type="SUPFAM" id="SSF88874">
    <property type="entry name" value="Receptor-binding domain of short tail fibre protein gp12"/>
    <property type="match status" value="1"/>
</dbReference>